<dbReference type="Pfam" id="PF01037">
    <property type="entry name" value="AsnC_trans_reg"/>
    <property type="match status" value="1"/>
</dbReference>
<protein>
    <recommendedName>
        <fullName evidence="1">Transcription regulator AsnC/Lrp ligand binding domain-containing protein</fullName>
    </recommendedName>
</protein>
<evidence type="ECO:0000259" key="1">
    <source>
        <dbReference type="Pfam" id="PF01037"/>
    </source>
</evidence>
<proteinExistence type="predicted"/>
<feature type="domain" description="Transcription regulator AsnC/Lrp ligand binding" evidence="1">
    <location>
        <begin position="6"/>
        <end position="77"/>
    </location>
</feature>
<dbReference type="EMBL" id="BARU01000966">
    <property type="protein sequence ID" value="GAH27322.1"/>
    <property type="molecule type" value="Genomic_DNA"/>
</dbReference>
<reference evidence="2" key="1">
    <citation type="journal article" date="2014" name="Front. Microbiol.">
        <title>High frequency of phylogenetically diverse reductive dehalogenase-homologous genes in deep subseafloor sedimentary metagenomes.</title>
        <authorList>
            <person name="Kawai M."/>
            <person name="Futagami T."/>
            <person name="Toyoda A."/>
            <person name="Takaki Y."/>
            <person name="Nishi S."/>
            <person name="Hori S."/>
            <person name="Arai W."/>
            <person name="Tsubouchi T."/>
            <person name="Morono Y."/>
            <person name="Uchiyama I."/>
            <person name="Ito T."/>
            <person name="Fujiyama A."/>
            <person name="Inagaki F."/>
            <person name="Takami H."/>
        </authorList>
    </citation>
    <scope>NUCLEOTIDE SEQUENCE</scope>
    <source>
        <strain evidence="2">Expedition CK06-06</strain>
    </source>
</reference>
<name>X1E441_9ZZZZ</name>
<dbReference type="InterPro" id="IPR011008">
    <property type="entry name" value="Dimeric_a/b-barrel"/>
</dbReference>
<comment type="caution">
    <text evidence="2">The sequence shown here is derived from an EMBL/GenBank/DDBJ whole genome shotgun (WGS) entry which is preliminary data.</text>
</comment>
<organism evidence="2">
    <name type="scientific">marine sediment metagenome</name>
    <dbReference type="NCBI Taxonomy" id="412755"/>
    <lineage>
        <taxon>unclassified sequences</taxon>
        <taxon>metagenomes</taxon>
        <taxon>ecological metagenomes</taxon>
    </lineage>
</organism>
<dbReference type="AlphaFoldDB" id="X1E441"/>
<evidence type="ECO:0000313" key="2">
    <source>
        <dbReference type="EMBL" id="GAH27322.1"/>
    </source>
</evidence>
<dbReference type="SUPFAM" id="SSF54909">
    <property type="entry name" value="Dimeric alpha+beta barrel"/>
    <property type="match status" value="1"/>
</dbReference>
<gene>
    <name evidence="2" type="ORF">S03H2_02772</name>
</gene>
<sequence>MEKVYVLLKVEVGSEREVLNALDEIPDIKESYQIHGIYDIIIRVEAETLQEFKDVVYKRIKNIDKIRSTLTMICLKEGDVQVGV</sequence>
<dbReference type="InterPro" id="IPR019887">
    <property type="entry name" value="Tscrpt_reg_AsnC/Lrp_C"/>
</dbReference>
<accession>X1E441</accession>
<dbReference type="Gene3D" id="3.30.70.920">
    <property type="match status" value="1"/>
</dbReference>